<evidence type="ECO:0000256" key="6">
    <source>
        <dbReference type="ARBA" id="ARBA00022884"/>
    </source>
</evidence>
<proteinExistence type="predicted"/>
<dbReference type="InterPro" id="IPR001279">
    <property type="entry name" value="Metallo-B-lactamas"/>
</dbReference>
<evidence type="ECO:0000313" key="8">
    <source>
        <dbReference type="EMBL" id="MBH0239768.1"/>
    </source>
</evidence>
<evidence type="ECO:0000256" key="2">
    <source>
        <dbReference type="ARBA" id="ARBA00022723"/>
    </source>
</evidence>
<keyword evidence="2" id="KW-0479">Metal-binding</keyword>
<accession>A0A931MXX8</accession>
<evidence type="ECO:0000256" key="3">
    <source>
        <dbReference type="ARBA" id="ARBA00022801"/>
    </source>
</evidence>
<evidence type="ECO:0000259" key="7">
    <source>
        <dbReference type="SMART" id="SM00849"/>
    </source>
</evidence>
<dbReference type="Pfam" id="PF07521">
    <property type="entry name" value="RMMBL"/>
    <property type="match status" value="1"/>
</dbReference>
<dbReference type="Gene3D" id="3.40.50.10710">
    <property type="entry name" value="Metallo-hydrolase/oxidoreductase"/>
    <property type="match status" value="1"/>
</dbReference>
<keyword evidence="5" id="KW-0269">Exonuclease</keyword>
<dbReference type="Pfam" id="PF00753">
    <property type="entry name" value="Lactamase_B"/>
    <property type="match status" value="1"/>
</dbReference>
<dbReference type="InterPro" id="IPR011108">
    <property type="entry name" value="RMMBL"/>
</dbReference>
<reference evidence="8" key="1">
    <citation type="submission" date="2020-12" db="EMBL/GenBank/DDBJ databases">
        <title>Methylobrevis albus sp. nov., isolated from fresh water lack sediment.</title>
        <authorList>
            <person name="Zou Q."/>
        </authorList>
    </citation>
    <scope>NUCLEOTIDE SEQUENCE</scope>
    <source>
        <strain evidence="8">L22</strain>
    </source>
</reference>
<dbReference type="CDD" id="cd07714">
    <property type="entry name" value="RNaseJ_MBL-fold"/>
    <property type="match status" value="1"/>
</dbReference>
<dbReference type="SUPFAM" id="SSF56281">
    <property type="entry name" value="Metallo-hydrolase/oxidoreductase"/>
    <property type="match status" value="1"/>
</dbReference>
<dbReference type="PANTHER" id="PTHR43694">
    <property type="entry name" value="RIBONUCLEASE J"/>
    <property type="match status" value="1"/>
</dbReference>
<dbReference type="Pfam" id="PF22505">
    <property type="entry name" value="RNase_J_b_CASP"/>
    <property type="match status" value="1"/>
</dbReference>
<evidence type="ECO:0000313" key="9">
    <source>
        <dbReference type="Proteomes" id="UP000631694"/>
    </source>
</evidence>
<protein>
    <submittedName>
        <fullName evidence="8">Ribonuclease J</fullName>
    </submittedName>
</protein>
<dbReference type="InterPro" id="IPR042173">
    <property type="entry name" value="RNase_J_2"/>
</dbReference>
<keyword evidence="4" id="KW-0862">Zinc</keyword>
<comment type="caution">
    <text evidence="8">The sequence shown here is derived from an EMBL/GenBank/DDBJ whole genome shotgun (WGS) entry which is preliminary data.</text>
</comment>
<dbReference type="GO" id="GO:0003723">
    <property type="term" value="F:RNA binding"/>
    <property type="evidence" value="ECO:0007669"/>
    <property type="project" value="UniProtKB-KW"/>
</dbReference>
<dbReference type="EMBL" id="JADZLT010000056">
    <property type="protein sequence ID" value="MBH0239768.1"/>
    <property type="molecule type" value="Genomic_DNA"/>
</dbReference>
<evidence type="ECO:0000256" key="5">
    <source>
        <dbReference type="ARBA" id="ARBA00022839"/>
    </source>
</evidence>
<dbReference type="InterPro" id="IPR055132">
    <property type="entry name" value="RNase_J_b_CASP"/>
</dbReference>
<keyword evidence="6" id="KW-0694">RNA-binding</keyword>
<dbReference type="Proteomes" id="UP000631694">
    <property type="component" value="Unassembled WGS sequence"/>
</dbReference>
<dbReference type="AlphaFoldDB" id="A0A931MXX8"/>
<name>A0A931MXX8_9HYPH</name>
<dbReference type="Gene3D" id="3.10.20.580">
    <property type="match status" value="1"/>
</dbReference>
<keyword evidence="1" id="KW-0540">Nuclease</keyword>
<dbReference type="Pfam" id="PF17770">
    <property type="entry name" value="RNase_J_C"/>
    <property type="match status" value="1"/>
</dbReference>
<evidence type="ECO:0000256" key="4">
    <source>
        <dbReference type="ARBA" id="ARBA00022833"/>
    </source>
</evidence>
<gene>
    <name evidence="8" type="ORF">I5731_18255</name>
</gene>
<sequence>MNLGLYGFGPPKARKWLMVDCGVSFAGPELPGIDLVMPDVRFIEKNLDDVVGLVITHAHEDHYGALYDLWPKLGVPVYMTPFSAALLEAKRSMERGAPKIPVTVVRQGDRLQLGPFDVEIVPVSHSLPEPNALVLRTPVGTVLHTGDWKIDLDPVVGLPIDLARLAEIGDEGVLAMVCDSTNAPREGTSPSEGDVGKGISEVIAAAKGRVAVTIFASNVARIRSVALAAAANGREVIVVGRAIRRCIDVASELGYLDGLPPFRDEDSYGYLPPERVVALVTGSQGEPRAALAKIAFDEHRNVALSAGDTVIFSSRTIPGNEKAVGAIKNALATKRIKIVTDADALIHTSGHPRRDEMRRLYGMIRPQVSVPVHGEPLHLAAHAELAKACGVPRVVVGANGKILRLGPGKAEVAGEAFSGILVKDGNILTTPEASGVTERRKISFAGVVAVTVLLDANNDTAGEPVVMLFGLPDEDQRGELFIDFVGAAVDGAVASIPRQRRRDEALVAEAVRRAARAAVNERWGKKPLCEVVVARV</sequence>
<dbReference type="RefSeq" id="WP_197313112.1">
    <property type="nucleotide sequence ID" value="NZ_JADZLT010000056.1"/>
</dbReference>
<organism evidence="8 9">
    <name type="scientific">Methylobrevis albus</name>
    <dbReference type="NCBI Taxonomy" id="2793297"/>
    <lineage>
        <taxon>Bacteria</taxon>
        <taxon>Pseudomonadati</taxon>
        <taxon>Pseudomonadota</taxon>
        <taxon>Alphaproteobacteria</taxon>
        <taxon>Hyphomicrobiales</taxon>
        <taxon>Pleomorphomonadaceae</taxon>
        <taxon>Methylobrevis</taxon>
    </lineage>
</organism>
<dbReference type="Gene3D" id="3.60.15.10">
    <property type="entry name" value="Ribonuclease Z/Hydroxyacylglutathione hydrolase-like"/>
    <property type="match status" value="1"/>
</dbReference>
<evidence type="ECO:0000256" key="1">
    <source>
        <dbReference type="ARBA" id="ARBA00022722"/>
    </source>
</evidence>
<dbReference type="SMART" id="SM00849">
    <property type="entry name" value="Lactamase_B"/>
    <property type="match status" value="1"/>
</dbReference>
<keyword evidence="9" id="KW-1185">Reference proteome</keyword>
<dbReference type="GO" id="GO:0004527">
    <property type="term" value="F:exonuclease activity"/>
    <property type="evidence" value="ECO:0007669"/>
    <property type="project" value="UniProtKB-KW"/>
</dbReference>
<keyword evidence="3" id="KW-0378">Hydrolase</keyword>
<dbReference type="InterPro" id="IPR041636">
    <property type="entry name" value="RNase_J_C"/>
</dbReference>
<dbReference type="PANTHER" id="PTHR43694:SF1">
    <property type="entry name" value="RIBONUCLEASE J"/>
    <property type="match status" value="1"/>
</dbReference>
<dbReference type="GO" id="GO:0046872">
    <property type="term" value="F:metal ion binding"/>
    <property type="evidence" value="ECO:0007669"/>
    <property type="project" value="UniProtKB-KW"/>
</dbReference>
<feature type="domain" description="Metallo-beta-lactamase" evidence="7">
    <location>
        <begin position="2"/>
        <end position="199"/>
    </location>
</feature>
<dbReference type="InterPro" id="IPR036866">
    <property type="entry name" value="RibonucZ/Hydroxyglut_hydro"/>
</dbReference>